<name>A0AAV3Z7K2_9GAST</name>
<dbReference type="EMBL" id="BLXT01002056">
    <property type="protein sequence ID" value="GFN90707.1"/>
    <property type="molecule type" value="Genomic_DNA"/>
</dbReference>
<comment type="caution">
    <text evidence="1">The sequence shown here is derived from an EMBL/GenBank/DDBJ whole genome shotgun (WGS) entry which is preliminary data.</text>
</comment>
<reference evidence="1 2" key="1">
    <citation type="journal article" date="2021" name="Elife">
        <title>Chloroplast acquisition without the gene transfer in kleptoplastic sea slugs, Plakobranchus ocellatus.</title>
        <authorList>
            <person name="Maeda T."/>
            <person name="Takahashi S."/>
            <person name="Yoshida T."/>
            <person name="Shimamura S."/>
            <person name="Takaki Y."/>
            <person name="Nagai Y."/>
            <person name="Toyoda A."/>
            <person name="Suzuki Y."/>
            <person name="Arimoto A."/>
            <person name="Ishii H."/>
            <person name="Satoh N."/>
            <person name="Nishiyama T."/>
            <person name="Hasebe M."/>
            <person name="Maruyama T."/>
            <person name="Minagawa J."/>
            <person name="Obokata J."/>
            <person name="Shigenobu S."/>
        </authorList>
    </citation>
    <scope>NUCLEOTIDE SEQUENCE [LARGE SCALE GENOMIC DNA]</scope>
</reference>
<dbReference type="AlphaFoldDB" id="A0AAV3Z7K2"/>
<dbReference type="Proteomes" id="UP000735302">
    <property type="component" value="Unassembled WGS sequence"/>
</dbReference>
<gene>
    <name evidence="1" type="ORF">PoB_001721300</name>
</gene>
<evidence type="ECO:0000313" key="1">
    <source>
        <dbReference type="EMBL" id="GFN90707.1"/>
    </source>
</evidence>
<protein>
    <recommendedName>
        <fullName evidence="3">SHSP domain-containing protein</fullName>
    </recommendedName>
</protein>
<evidence type="ECO:0000313" key="2">
    <source>
        <dbReference type="Proteomes" id="UP000735302"/>
    </source>
</evidence>
<evidence type="ECO:0008006" key="3">
    <source>
        <dbReference type="Google" id="ProtNLM"/>
    </source>
</evidence>
<organism evidence="1 2">
    <name type="scientific">Plakobranchus ocellatus</name>
    <dbReference type="NCBI Taxonomy" id="259542"/>
    <lineage>
        <taxon>Eukaryota</taxon>
        <taxon>Metazoa</taxon>
        <taxon>Spiralia</taxon>
        <taxon>Lophotrochozoa</taxon>
        <taxon>Mollusca</taxon>
        <taxon>Gastropoda</taxon>
        <taxon>Heterobranchia</taxon>
        <taxon>Euthyneura</taxon>
        <taxon>Panpulmonata</taxon>
        <taxon>Sacoglossa</taxon>
        <taxon>Placobranchoidea</taxon>
        <taxon>Plakobranchidae</taxon>
        <taxon>Plakobranchus</taxon>
    </lineage>
</organism>
<proteinExistence type="predicted"/>
<sequence length="163" mass="17948">MVDVVNPKAISRPQNQLPDCLGSAINVHKSSSCARGNLVNVPETFRSNFSVTDRSENVSGVLDFSKKGNKLLIKTERQIPEETHNENESNIISNVENRPLDAQQWAKGHCCMDAVANQQSVSHKAISQYSPACTDSASTMTEDRLSWTSGSNSLNESYTRYGK</sequence>
<accession>A0AAV3Z7K2</accession>
<keyword evidence="2" id="KW-1185">Reference proteome</keyword>